<dbReference type="InterPro" id="IPR018108">
    <property type="entry name" value="MCP_transmembrane"/>
</dbReference>
<dbReference type="PROSITE" id="PS50920">
    <property type="entry name" value="SOLCAR"/>
    <property type="match status" value="3"/>
</dbReference>
<dbReference type="AlphaFoldDB" id="A0A8S4G5X3"/>
<keyword evidence="10" id="KW-0472">Membrane</keyword>
<dbReference type="EMBL" id="CAJHNJ030000088">
    <property type="protein sequence ID" value="CAG9134897.1"/>
    <property type="molecule type" value="Genomic_DNA"/>
</dbReference>
<evidence type="ECO:0000256" key="9">
    <source>
        <dbReference type="ARBA" id="ARBA00023128"/>
    </source>
</evidence>
<accession>A0A8S4G5X3</accession>
<keyword evidence="4 13" id="KW-0812">Transmembrane</keyword>
<dbReference type="GO" id="GO:1990547">
    <property type="term" value="P:mitochondrial phosphate ion transmembrane transport"/>
    <property type="evidence" value="ECO:0007669"/>
    <property type="project" value="InterPro"/>
</dbReference>
<keyword evidence="5" id="KW-0677">Repeat</keyword>
<evidence type="ECO:0000256" key="1">
    <source>
        <dbReference type="ARBA" id="ARBA00004448"/>
    </source>
</evidence>
<reference evidence="14" key="1">
    <citation type="submission" date="2020-11" db="EMBL/GenBank/DDBJ databases">
        <authorList>
            <person name="Whiteford S."/>
        </authorList>
    </citation>
    <scope>NUCLEOTIDE SEQUENCE</scope>
</reference>
<dbReference type="Gene3D" id="1.50.40.10">
    <property type="entry name" value="Mitochondrial carrier domain"/>
    <property type="match status" value="2"/>
</dbReference>
<comment type="caution">
    <text evidence="14">The sequence shown here is derived from an EMBL/GenBank/DDBJ whole genome shotgun (WGS) entry which is preliminary data.</text>
</comment>
<organism evidence="14 15">
    <name type="scientific">Plutella xylostella</name>
    <name type="common">Diamondback moth</name>
    <name type="synonym">Plutella maculipennis</name>
    <dbReference type="NCBI Taxonomy" id="51655"/>
    <lineage>
        <taxon>Eukaryota</taxon>
        <taxon>Metazoa</taxon>
        <taxon>Ecdysozoa</taxon>
        <taxon>Arthropoda</taxon>
        <taxon>Hexapoda</taxon>
        <taxon>Insecta</taxon>
        <taxon>Pterygota</taxon>
        <taxon>Neoptera</taxon>
        <taxon>Endopterygota</taxon>
        <taxon>Lepidoptera</taxon>
        <taxon>Glossata</taxon>
        <taxon>Ditrysia</taxon>
        <taxon>Yponomeutoidea</taxon>
        <taxon>Plutellidae</taxon>
        <taxon>Plutella</taxon>
    </lineage>
</organism>
<evidence type="ECO:0000256" key="5">
    <source>
        <dbReference type="ARBA" id="ARBA00022737"/>
    </source>
</evidence>
<evidence type="ECO:0000256" key="2">
    <source>
        <dbReference type="ARBA" id="ARBA00006375"/>
    </source>
</evidence>
<dbReference type="PANTHER" id="PTHR45671:SF10">
    <property type="entry name" value="SOLUTE CARRIER FAMILY 25 MEMBER 3"/>
    <property type="match status" value="1"/>
</dbReference>
<dbReference type="GO" id="GO:0005743">
    <property type="term" value="C:mitochondrial inner membrane"/>
    <property type="evidence" value="ECO:0007669"/>
    <property type="project" value="UniProtKB-SubCell"/>
</dbReference>
<proteinExistence type="inferred from homology"/>
<dbReference type="InterPro" id="IPR044677">
    <property type="entry name" value="SLC25A3/Pic2/Mir1-like"/>
</dbReference>
<evidence type="ECO:0000256" key="10">
    <source>
        <dbReference type="ARBA" id="ARBA00023136"/>
    </source>
</evidence>
<name>A0A8S4G5X3_PLUXY</name>
<keyword evidence="3 13" id="KW-0813">Transport</keyword>
<sequence>MGDDKAKKTEEFSTELYTPKFFALCFVGGTLACGLTHTLVTPLDLVKCRLQVDKARYQSIFKGARVSYCEGGFRNLVKGWAPTLVGYSMQGAFKFAGYEYFKWKYSGLTDPVTAYENRTFIFLAASASAEFIADMFLAPWEAVKVRMQTTPGYSSRMRDAMPHMYRTEGLGVFFKGLPPLWGRQIPYTMMKFASFEKTVEYIYANLVPKPREQCTKAEQLVVTFSAGYIAGVLCAIVSHPADTVVSKLNKDPSASIGGILKEAGFLGVWRGLAARIIMIGTLTGLQWFIYDAFKVYTRMPRPVAGPPPKTEEKK</sequence>
<dbReference type="PRINTS" id="PR00926">
    <property type="entry name" value="MITOCARRIER"/>
</dbReference>
<dbReference type="FunFam" id="1.50.40.10:FF:000005">
    <property type="entry name" value="Mitochondrial phosphate carrier protein 2"/>
    <property type="match status" value="1"/>
</dbReference>
<evidence type="ECO:0000256" key="8">
    <source>
        <dbReference type="ARBA" id="ARBA00022989"/>
    </source>
</evidence>
<dbReference type="SUPFAM" id="SSF103506">
    <property type="entry name" value="Mitochondrial carrier"/>
    <property type="match status" value="1"/>
</dbReference>
<dbReference type="PROSITE" id="PS51257">
    <property type="entry name" value="PROKAR_LIPOPROTEIN"/>
    <property type="match status" value="1"/>
</dbReference>
<protein>
    <recommendedName>
        <fullName evidence="11">Phosphate carrier protein, mitochondrial</fullName>
    </recommendedName>
</protein>
<dbReference type="InterPro" id="IPR002067">
    <property type="entry name" value="MCP"/>
</dbReference>
<evidence type="ECO:0000313" key="15">
    <source>
        <dbReference type="Proteomes" id="UP000653454"/>
    </source>
</evidence>
<comment type="subcellular location">
    <subcellularLocation>
        <location evidence="1">Mitochondrion inner membrane</location>
        <topology evidence="1">Multi-pass membrane protein</topology>
    </subcellularLocation>
</comment>
<evidence type="ECO:0000256" key="6">
    <source>
        <dbReference type="ARBA" id="ARBA00022792"/>
    </source>
</evidence>
<evidence type="ECO:0000256" key="12">
    <source>
        <dbReference type="ARBA" id="ARBA00054508"/>
    </source>
</evidence>
<keyword evidence="9" id="KW-0496">Mitochondrion</keyword>
<keyword evidence="8" id="KW-1133">Transmembrane helix</keyword>
<keyword evidence="15" id="KW-1185">Reference proteome</keyword>
<dbReference type="GO" id="GO:0005315">
    <property type="term" value="F:phosphate transmembrane transporter activity"/>
    <property type="evidence" value="ECO:0007669"/>
    <property type="project" value="InterPro"/>
</dbReference>
<evidence type="ECO:0000256" key="7">
    <source>
        <dbReference type="ARBA" id="ARBA00022946"/>
    </source>
</evidence>
<comment type="similarity">
    <text evidence="2 13">Belongs to the mitochondrial carrier (TC 2.A.29) family.</text>
</comment>
<dbReference type="InterPro" id="IPR023395">
    <property type="entry name" value="MCP_dom_sf"/>
</dbReference>
<dbReference type="Pfam" id="PF00153">
    <property type="entry name" value="Mito_carr"/>
    <property type="match status" value="3"/>
</dbReference>
<dbReference type="Proteomes" id="UP000653454">
    <property type="component" value="Unassembled WGS sequence"/>
</dbReference>
<gene>
    <name evidence="14" type="ORF">PLXY2_LOCUS13143</name>
</gene>
<keyword evidence="6" id="KW-0999">Mitochondrion inner membrane</keyword>
<evidence type="ECO:0000256" key="3">
    <source>
        <dbReference type="ARBA" id="ARBA00022448"/>
    </source>
</evidence>
<evidence type="ECO:0000313" key="14">
    <source>
        <dbReference type="EMBL" id="CAG9134897.1"/>
    </source>
</evidence>
<keyword evidence="7" id="KW-0809">Transit peptide</keyword>
<evidence type="ECO:0000256" key="11">
    <source>
        <dbReference type="ARBA" id="ARBA00024240"/>
    </source>
</evidence>
<dbReference type="PANTHER" id="PTHR45671">
    <property type="entry name" value="SOLUTE CARRIER FAMILY 25 (MITOCHONDRIAL CARRIER PHOSPHATE CARRIER), MEMBER 3, LIKE-RELATED-RELATED"/>
    <property type="match status" value="1"/>
</dbReference>
<evidence type="ECO:0000256" key="4">
    <source>
        <dbReference type="ARBA" id="ARBA00022692"/>
    </source>
</evidence>
<evidence type="ECO:0000256" key="13">
    <source>
        <dbReference type="RuleBase" id="RU000488"/>
    </source>
</evidence>
<comment type="function">
    <text evidence="12">Transport of phosphate groups from the cytosol to the mitochondrial matrix.</text>
</comment>